<protein>
    <submittedName>
        <fullName evidence="2">Uncharacterized protein</fullName>
    </submittedName>
</protein>
<dbReference type="STRING" id="862517.HMPREF9225_1438"/>
<evidence type="ECO:0000256" key="1">
    <source>
        <dbReference type="SAM" id="Coils"/>
    </source>
</evidence>
<reference evidence="2 3" key="1">
    <citation type="submission" date="2010-07" db="EMBL/GenBank/DDBJ databases">
        <authorList>
            <person name="Muzny D."/>
            <person name="Qin X."/>
            <person name="Deng J."/>
            <person name="Jiang H."/>
            <person name="Liu Y."/>
            <person name="Qu J."/>
            <person name="Song X.-Z."/>
            <person name="Zhang L."/>
            <person name="Thornton R."/>
            <person name="Coyle M."/>
            <person name="Francisco L."/>
            <person name="Jackson L."/>
            <person name="Javaid M."/>
            <person name="Korchina V."/>
            <person name="Kovar C."/>
            <person name="Mata R."/>
            <person name="Mathew T."/>
            <person name="Ngo R."/>
            <person name="Nguyen L."/>
            <person name="Nguyen N."/>
            <person name="Okwuonu G."/>
            <person name="Ongeri F."/>
            <person name="Pham C."/>
            <person name="Simmons D."/>
            <person name="Wilczek-Boney K."/>
            <person name="Hale W."/>
            <person name="Jakkamsetti A."/>
            <person name="Pham P."/>
            <person name="Ruth R."/>
            <person name="San Lucas F."/>
            <person name="Warren J."/>
            <person name="Zhang J."/>
            <person name="Zhao Z."/>
            <person name="Zhou C."/>
            <person name="Zhu D."/>
            <person name="Lee S."/>
            <person name="Bess C."/>
            <person name="Blankenburg K."/>
            <person name="Forbes L."/>
            <person name="Fu Q."/>
            <person name="Gubbala S."/>
            <person name="Hirani K."/>
            <person name="Jayaseelan J.C."/>
            <person name="Lara F."/>
            <person name="Munidasa M."/>
            <person name="Palculict T."/>
            <person name="Patil S."/>
            <person name="Pu L.-L."/>
            <person name="Saada N."/>
            <person name="Tang L."/>
            <person name="Weissenberger G."/>
            <person name="Zhu Y."/>
            <person name="Hemphill L."/>
            <person name="Shang Y."/>
            <person name="Youmans B."/>
            <person name="Ayvaz T."/>
            <person name="Ross M."/>
            <person name="Santibanez J."/>
            <person name="Aqrawi P."/>
            <person name="Gross S."/>
            <person name="Joshi V."/>
            <person name="Fowler G."/>
            <person name="Nazareth L."/>
            <person name="Reid J."/>
            <person name="Worley K."/>
            <person name="Petrosino J."/>
            <person name="Highlander S."/>
            <person name="Gibbs R."/>
        </authorList>
    </citation>
    <scope>NUCLEOTIDE SEQUENCE [LARGE SCALE GENOMIC DNA]</scope>
    <source>
        <strain evidence="2 3">ATCC BAA-1640</strain>
    </source>
</reference>
<gene>
    <name evidence="2" type="ORF">HMPREF9225_1438</name>
</gene>
<proteinExistence type="predicted"/>
<sequence>MKNRIAIIFISVFLIASSILSYFCYKNYEGLGSFINTEKSNKTTHEKKIEELDKKISDLNNEKEAISDKIKSISEEAAKLSQYENFVDTKSLIFELDDYYLSFINLKIDNEIQKKLKGDSSNIKNIETTYFDNSSVNSKVIAERNETYVSLKTSFDATNKINEKVAELSHVLKKREGMIKLLDDTNFFFRDRAAKGIAEYKSKYSASFKPEDFSSRVSNILNLKSNAIGLYDNILYAANENLEFINNLRENQISEVSRIGKLPTIDSKNNNSGEIESQKNSMIFALDTISSNINYLNGYNILDRTVSENNKNIVLRYLFDNRGRILIIQEKSTGVANLYYFGSDGMPFAMTNLKQFEITYLNKNNKKDLNIINKALKYNNPFKNILSN</sequence>
<dbReference type="RefSeq" id="WP_008902228.1">
    <property type="nucleotide sequence ID" value="NZ_GL397071.1"/>
</dbReference>
<feature type="coiled-coil region" evidence="1">
    <location>
        <begin position="35"/>
        <end position="76"/>
    </location>
</feature>
<keyword evidence="1" id="KW-0175">Coiled coil</keyword>
<organism evidence="2 3">
    <name type="scientific">Peptoniphilus duerdenii ATCC BAA-1640</name>
    <dbReference type="NCBI Taxonomy" id="862517"/>
    <lineage>
        <taxon>Bacteria</taxon>
        <taxon>Bacillati</taxon>
        <taxon>Bacillota</taxon>
        <taxon>Tissierellia</taxon>
        <taxon>Tissierellales</taxon>
        <taxon>Peptoniphilaceae</taxon>
        <taxon>Peptoniphilus</taxon>
    </lineage>
</organism>
<dbReference type="Proteomes" id="UP000003280">
    <property type="component" value="Unassembled WGS sequence"/>
</dbReference>
<comment type="caution">
    <text evidence="2">The sequence shown here is derived from an EMBL/GenBank/DDBJ whole genome shotgun (WGS) entry which is preliminary data.</text>
</comment>
<evidence type="ECO:0000313" key="2">
    <source>
        <dbReference type="EMBL" id="EFM24867.1"/>
    </source>
</evidence>
<accession>E0NMP9</accession>
<name>E0NMP9_9FIRM</name>
<dbReference type="HOGENOM" id="CLU_711425_0_0_9"/>
<dbReference type="EMBL" id="AEEH01000047">
    <property type="protein sequence ID" value="EFM24867.1"/>
    <property type="molecule type" value="Genomic_DNA"/>
</dbReference>
<keyword evidence="3" id="KW-1185">Reference proteome</keyword>
<evidence type="ECO:0000313" key="3">
    <source>
        <dbReference type="Proteomes" id="UP000003280"/>
    </source>
</evidence>
<dbReference type="OrthoDB" id="1699234at2"/>
<dbReference type="AlphaFoldDB" id="E0NMP9"/>